<evidence type="ECO:0000313" key="1">
    <source>
        <dbReference type="EMBL" id="MBC9786324.1"/>
    </source>
</evidence>
<organism evidence="1 2">
    <name type="scientific">Heliobacterium chlorum</name>
    <dbReference type="NCBI Taxonomy" id="2698"/>
    <lineage>
        <taxon>Bacteria</taxon>
        <taxon>Bacillati</taxon>
        <taxon>Bacillota</taxon>
        <taxon>Clostridia</taxon>
        <taxon>Eubacteriales</taxon>
        <taxon>Heliobacteriaceae</taxon>
        <taxon>Heliobacterium</taxon>
    </lineage>
</organism>
<keyword evidence="2" id="KW-1185">Reference proteome</keyword>
<comment type="caution">
    <text evidence="1">The sequence shown here is derived from an EMBL/GenBank/DDBJ whole genome shotgun (WGS) entry which is preliminary data.</text>
</comment>
<dbReference type="RefSeq" id="WP_188041748.1">
    <property type="nucleotide sequence ID" value="NZ_JACVHF010000032.1"/>
</dbReference>
<protein>
    <submittedName>
        <fullName evidence="1">Uncharacterized protein</fullName>
    </submittedName>
</protein>
<dbReference type="EMBL" id="JACVHF010000032">
    <property type="protein sequence ID" value="MBC9786324.1"/>
    <property type="molecule type" value="Genomic_DNA"/>
</dbReference>
<name>A0ABR7T8R2_HELCL</name>
<reference evidence="1 2" key="1">
    <citation type="submission" date="2020-07" db="EMBL/GenBank/DDBJ databases">
        <title>Draft whole-genome sequence of Heliobacterium chlorum DSM 3682, type strain.</title>
        <authorList>
            <person name="Kyndt J.A."/>
            <person name="Meyer T.E."/>
            <person name="Imhoff J.F."/>
        </authorList>
    </citation>
    <scope>NUCLEOTIDE SEQUENCE [LARGE SCALE GENOMIC DNA]</scope>
    <source>
        <strain evidence="1 2">DSM 3682</strain>
    </source>
</reference>
<dbReference type="Proteomes" id="UP000617402">
    <property type="component" value="Unassembled WGS sequence"/>
</dbReference>
<evidence type="ECO:0000313" key="2">
    <source>
        <dbReference type="Proteomes" id="UP000617402"/>
    </source>
</evidence>
<sequence>MEEFRCFGEDRRKEIVAEYHVKPIAHVRLLNHQEKHSCTGKLLTESYYCFSYQKKLGNDKVIKTFFCGRPTAEHFLKLLNMQKLKMFDPLRHEEGRPGGNGGVGGGVGGNLLNWDPLAKELSNAINLTLIYKDKAPEGTIAKIKYEIESSPNNRPLKHYVKSVNTIMKGLNRKNLQEVISELKSKGNNIRNFDFSIANTILDEYIKEDDTIVSYFG</sequence>
<accession>A0ABR7T8R2</accession>
<gene>
    <name evidence="1" type="ORF">H1S01_17840</name>
</gene>
<proteinExistence type="predicted"/>